<dbReference type="InterPro" id="IPR015590">
    <property type="entry name" value="Aldehyde_DH_dom"/>
</dbReference>
<dbReference type="InterPro" id="IPR016162">
    <property type="entry name" value="Ald_DH_N"/>
</dbReference>
<accession>A0A6S7B5Q6</accession>
<dbReference type="SUPFAM" id="SSF53720">
    <property type="entry name" value="ALDH-like"/>
    <property type="match status" value="1"/>
</dbReference>
<dbReference type="AlphaFoldDB" id="A0A6S7B5Q6"/>
<dbReference type="EC" id="1.2.1.27" evidence="3"/>
<dbReference type="Pfam" id="PF00171">
    <property type="entry name" value="Aldedh"/>
    <property type="match status" value="1"/>
</dbReference>
<dbReference type="Proteomes" id="UP000494365">
    <property type="component" value="Unassembled WGS sequence"/>
</dbReference>
<evidence type="ECO:0000313" key="3">
    <source>
        <dbReference type="EMBL" id="CAB3788661.1"/>
    </source>
</evidence>
<dbReference type="InterPro" id="IPR016161">
    <property type="entry name" value="Ald_DH/histidinol_DH"/>
</dbReference>
<dbReference type="PANTHER" id="PTHR11699">
    <property type="entry name" value="ALDEHYDE DEHYDROGENASE-RELATED"/>
    <property type="match status" value="1"/>
</dbReference>
<reference evidence="3 4" key="1">
    <citation type="submission" date="2020-04" db="EMBL/GenBank/DDBJ databases">
        <authorList>
            <person name="De Canck E."/>
        </authorList>
    </citation>
    <scope>NUCLEOTIDE SEQUENCE [LARGE SCALE GENOMIC DNA]</scope>
    <source>
        <strain evidence="3 4">LMG 28614</strain>
    </source>
</reference>
<protein>
    <submittedName>
        <fullName evidence="3">Malonate-semialdehyde dehydrogenase</fullName>
        <ecNumber evidence="3">1.2.1.27</ecNumber>
    </submittedName>
</protein>
<dbReference type="Gene3D" id="3.40.605.10">
    <property type="entry name" value="Aldehyde Dehydrogenase, Chain A, domain 1"/>
    <property type="match status" value="1"/>
</dbReference>
<organism evidence="3 4">
    <name type="scientific">Paraburkholderia ultramafica</name>
    <dbReference type="NCBI Taxonomy" id="1544867"/>
    <lineage>
        <taxon>Bacteria</taxon>
        <taxon>Pseudomonadati</taxon>
        <taxon>Pseudomonadota</taxon>
        <taxon>Betaproteobacteria</taxon>
        <taxon>Burkholderiales</taxon>
        <taxon>Burkholderiaceae</taxon>
        <taxon>Paraburkholderia</taxon>
    </lineage>
</organism>
<sequence>MQHATQFYIDGQWVDPVAPADQTQPATLDVIDPSTANAFAKISLGSAADVDRAVAAAKRAFAAYSETTIEQRIDLLQVILDVYRKRRACTTSARPNSVNATPLALRTTSGACRSASSSRIALVTAAGESPRERVSAVSACCGCRACC</sequence>
<evidence type="ECO:0000256" key="1">
    <source>
        <dbReference type="ARBA" id="ARBA00023002"/>
    </source>
</evidence>
<proteinExistence type="predicted"/>
<keyword evidence="4" id="KW-1185">Reference proteome</keyword>
<evidence type="ECO:0000259" key="2">
    <source>
        <dbReference type="Pfam" id="PF00171"/>
    </source>
</evidence>
<name>A0A6S7B5Q6_9BURK</name>
<gene>
    <name evidence="3" type="primary">iolA_1</name>
    <name evidence="3" type="ORF">LMG28614_02736</name>
</gene>
<dbReference type="EMBL" id="CADIKK010000011">
    <property type="protein sequence ID" value="CAB3788661.1"/>
    <property type="molecule type" value="Genomic_DNA"/>
</dbReference>
<dbReference type="GO" id="GO:0004491">
    <property type="term" value="F:methylmalonate-semialdehyde dehydrogenase (acylating, NAD) activity"/>
    <property type="evidence" value="ECO:0007669"/>
    <property type="project" value="UniProtKB-EC"/>
</dbReference>
<keyword evidence="1 3" id="KW-0560">Oxidoreductase</keyword>
<feature type="domain" description="Aldehyde dehydrogenase" evidence="2">
    <location>
        <begin position="24"/>
        <end position="87"/>
    </location>
</feature>
<evidence type="ECO:0000313" key="4">
    <source>
        <dbReference type="Proteomes" id="UP000494365"/>
    </source>
</evidence>